<dbReference type="InterPro" id="IPR000421">
    <property type="entry name" value="FA58C"/>
</dbReference>
<feature type="transmembrane region" description="Helical" evidence="12">
    <location>
        <begin position="510"/>
        <end position="535"/>
    </location>
</feature>
<dbReference type="CDD" id="cd23963">
    <property type="entry name" value="GT29_ST8SIA"/>
    <property type="match status" value="1"/>
</dbReference>
<dbReference type="SMART" id="SM00034">
    <property type="entry name" value="CLECT"/>
    <property type="match status" value="1"/>
</dbReference>
<evidence type="ECO:0000313" key="15">
    <source>
        <dbReference type="EMBL" id="EEN54466.1"/>
    </source>
</evidence>
<keyword evidence="6" id="KW-0735">Signal-anchor</keyword>
<comment type="similarity">
    <text evidence="2">Belongs to the glycosyltransferase 29 family.</text>
</comment>
<evidence type="ECO:0000256" key="2">
    <source>
        <dbReference type="ARBA" id="ARBA00006003"/>
    </source>
</evidence>
<keyword evidence="8" id="KW-0333">Golgi apparatus</keyword>
<evidence type="ECO:0000256" key="1">
    <source>
        <dbReference type="ARBA" id="ARBA00004323"/>
    </source>
</evidence>
<evidence type="ECO:0000256" key="3">
    <source>
        <dbReference type="ARBA" id="ARBA00022676"/>
    </source>
</evidence>
<dbReference type="InterPro" id="IPR016186">
    <property type="entry name" value="C-type_lectin-like/link_sf"/>
</dbReference>
<dbReference type="SUPFAM" id="SSF49785">
    <property type="entry name" value="Galactose-binding domain-like"/>
    <property type="match status" value="1"/>
</dbReference>
<dbReference type="PROSITE" id="PS50041">
    <property type="entry name" value="C_TYPE_LECTIN_2"/>
    <property type="match status" value="1"/>
</dbReference>
<evidence type="ECO:0000256" key="6">
    <source>
        <dbReference type="ARBA" id="ARBA00022968"/>
    </source>
</evidence>
<reference evidence="15" key="1">
    <citation type="journal article" date="2008" name="Nature">
        <title>The amphioxus genome and the evolution of the chordate karyotype.</title>
        <authorList>
            <consortium name="US DOE Joint Genome Institute (JGI-PGF)"/>
            <person name="Putnam N.H."/>
            <person name="Butts T."/>
            <person name="Ferrier D.E.K."/>
            <person name="Furlong R.F."/>
            <person name="Hellsten U."/>
            <person name="Kawashima T."/>
            <person name="Robinson-Rechavi M."/>
            <person name="Shoguchi E."/>
            <person name="Terry A."/>
            <person name="Yu J.-K."/>
            <person name="Benito-Gutierrez E.L."/>
            <person name="Dubchak I."/>
            <person name="Garcia-Fernandez J."/>
            <person name="Gibson-Brown J.J."/>
            <person name="Grigoriev I.V."/>
            <person name="Horton A.C."/>
            <person name="de Jong P.J."/>
            <person name="Jurka J."/>
            <person name="Kapitonov V.V."/>
            <person name="Kohara Y."/>
            <person name="Kuroki Y."/>
            <person name="Lindquist E."/>
            <person name="Lucas S."/>
            <person name="Osoegawa K."/>
            <person name="Pennacchio L.A."/>
            <person name="Salamov A.A."/>
            <person name="Satou Y."/>
            <person name="Sauka-Spengler T."/>
            <person name="Schmutz J."/>
            <person name="Shin-I T."/>
            <person name="Toyoda A."/>
            <person name="Bronner-Fraser M."/>
            <person name="Fujiyama A."/>
            <person name="Holland L.Z."/>
            <person name="Holland P.W.H."/>
            <person name="Satoh N."/>
            <person name="Rokhsar D.S."/>
        </authorList>
    </citation>
    <scope>NUCLEOTIDE SEQUENCE [LARGE SCALE GENOMIC DNA]</scope>
    <source>
        <strain evidence="15">S238N-H82</strain>
        <tissue evidence="15">Testes</tissue>
    </source>
</reference>
<feature type="domain" description="C-type lectin" evidence="14">
    <location>
        <begin position="732"/>
        <end position="858"/>
    </location>
</feature>
<dbReference type="PANTHER" id="PTHR11987">
    <property type="entry name" value="ALPHA-2,8-SIALYLTRANSFERASE"/>
    <property type="match status" value="1"/>
</dbReference>
<keyword evidence="10" id="KW-1015">Disulfide bond</keyword>
<sequence length="862" mass="97491">MALSRIFHKWRLRCGKNAWRVIMGFAVVGIASFLILLRNSGEQDNSSSKSDLEHAQYDMEDELDPEDGWSPIDSVWSDAMAAGSFYLGTRDNVSIVLWKPGMRPFGRAKKGLERPVYNMSREAQEKYFSLKNVSKKYAKSSSSTWNNWPINTGALKELRKLADGLHPLHGMDNREVIASSNLALPCGKGRRTCKLDGHNDIRHYQTCAVVGNSGILTGSLCGGEIDAHDYVIRFGVGPIDGYEDDVGTKKNVTILNRDILLKINESFYLGGPKDVYSQRLRQLNASILMSARSGRRREWTNDFQCLIKIARKHKLAFTLKTYKAGNLADTIRNTITETMPDLAPELEDVQTTGMLQAMFTALTFCRRINLYGFYPFHKDKHGRDIGYHYYPDKIIKPDRAHNFSVEYAVSQRYDKLGVVRHVIDRKDIMDEYYNLTTLSPETPENGDYTALNKDEIQDELYEIPEPMPTDDRTEGADLLADPSEDDLEKYEGASQEVIAMYESPQPPFTLPWKICVIIFILINVGVVGFLVYHVITIGQEANVQSYRVSLLQHKMENLVKNLLGVENVKRKENWLESDPSWAVLASGTPHAVDGVTFDADKALDGDVTTYWDPSDERYSNDWYIILDLKSIHDISKIALTNFGDTVHDVTDFTLQASLTSSPYEWRDVVAVSDVQAGTNRSQVFGEFTVTSRYFKFTVTATQQGWQPWLREIRFFGAKTAGEGNCEAGYKSFGKGCFRFSVNQLSFEDARKVCRDDGGHLAIVKDPNNHARIADYIRSTTNGSHWIGLQLESFGAGADRRGVFFWEDGTLLTGWKGWHEGEPSSIAEGGSEDCVEMADFHDYEWNDKPCSYALYYICQTDNI</sequence>
<dbReference type="PROSITE" id="PS00615">
    <property type="entry name" value="C_TYPE_LECTIN_1"/>
    <property type="match status" value="1"/>
</dbReference>
<dbReference type="InterPro" id="IPR001675">
    <property type="entry name" value="Glyco_trans_29"/>
</dbReference>
<dbReference type="PANTHER" id="PTHR11987:SF53">
    <property type="entry name" value="ALPHA-2,8-SIALYLTRANSFERASE 8F-LIKE"/>
    <property type="match status" value="1"/>
</dbReference>
<dbReference type="InParanoid" id="C3YYV8"/>
<dbReference type="EMBL" id="GG666565">
    <property type="protein sequence ID" value="EEN54466.1"/>
    <property type="molecule type" value="Genomic_DNA"/>
</dbReference>
<keyword evidence="3" id="KW-0328">Glycosyltransferase</keyword>
<dbReference type="Gene3D" id="3.90.1480.20">
    <property type="entry name" value="Glycosyl transferase family 29"/>
    <property type="match status" value="1"/>
</dbReference>
<evidence type="ECO:0000256" key="7">
    <source>
        <dbReference type="ARBA" id="ARBA00022989"/>
    </source>
</evidence>
<dbReference type="eggNOG" id="KOG2692">
    <property type="taxonomic scope" value="Eukaryota"/>
</dbReference>
<dbReference type="Pfam" id="PF00754">
    <property type="entry name" value="F5_F8_type_C"/>
    <property type="match status" value="1"/>
</dbReference>
<evidence type="ECO:0000256" key="8">
    <source>
        <dbReference type="ARBA" id="ARBA00023034"/>
    </source>
</evidence>
<dbReference type="Gene3D" id="2.60.120.260">
    <property type="entry name" value="Galactose-binding domain-like"/>
    <property type="match status" value="1"/>
</dbReference>
<feature type="domain" description="F5/8 type C" evidence="13">
    <location>
        <begin position="558"/>
        <end position="717"/>
    </location>
</feature>
<organism>
    <name type="scientific">Branchiostoma floridae</name>
    <name type="common">Florida lancelet</name>
    <name type="synonym">Amphioxus</name>
    <dbReference type="NCBI Taxonomy" id="7739"/>
    <lineage>
        <taxon>Eukaryota</taxon>
        <taxon>Metazoa</taxon>
        <taxon>Chordata</taxon>
        <taxon>Cephalochordata</taxon>
        <taxon>Leptocardii</taxon>
        <taxon>Amphioxiformes</taxon>
        <taxon>Branchiostomatidae</taxon>
        <taxon>Branchiostoma</taxon>
    </lineage>
</organism>
<dbReference type="CDD" id="cd00037">
    <property type="entry name" value="CLECT"/>
    <property type="match status" value="1"/>
</dbReference>
<dbReference type="SUPFAM" id="SSF56436">
    <property type="entry name" value="C-type lectin-like"/>
    <property type="match status" value="1"/>
</dbReference>
<dbReference type="InterPro" id="IPR016187">
    <property type="entry name" value="CTDL_fold"/>
</dbReference>
<dbReference type="Pfam" id="PF00059">
    <property type="entry name" value="Lectin_C"/>
    <property type="match status" value="1"/>
</dbReference>
<evidence type="ECO:0000256" key="11">
    <source>
        <dbReference type="ARBA" id="ARBA00023180"/>
    </source>
</evidence>
<dbReference type="InterPro" id="IPR038578">
    <property type="entry name" value="GT29-like_sf"/>
</dbReference>
<dbReference type="Gene3D" id="3.10.100.10">
    <property type="entry name" value="Mannose-Binding Protein A, subunit A"/>
    <property type="match status" value="1"/>
</dbReference>
<evidence type="ECO:0008006" key="16">
    <source>
        <dbReference type="Google" id="ProtNLM"/>
    </source>
</evidence>
<gene>
    <name evidence="15" type="ORF">BRAFLDRAFT_123411</name>
</gene>
<evidence type="ECO:0000256" key="9">
    <source>
        <dbReference type="ARBA" id="ARBA00023136"/>
    </source>
</evidence>
<dbReference type="InterPro" id="IPR008979">
    <property type="entry name" value="Galactose-bd-like_sf"/>
</dbReference>
<name>C3YYV8_BRAFL</name>
<evidence type="ECO:0000256" key="10">
    <source>
        <dbReference type="ARBA" id="ARBA00023157"/>
    </source>
</evidence>
<dbReference type="InterPro" id="IPR018378">
    <property type="entry name" value="C-type_lectin_CS"/>
</dbReference>
<feature type="transmembrane region" description="Helical" evidence="12">
    <location>
        <begin position="21"/>
        <end position="37"/>
    </location>
</feature>
<dbReference type="InterPro" id="IPR050943">
    <property type="entry name" value="Glycosyltr_29_Sialyltrsf"/>
</dbReference>
<evidence type="ECO:0000256" key="12">
    <source>
        <dbReference type="SAM" id="Phobius"/>
    </source>
</evidence>
<dbReference type="AlphaFoldDB" id="C3YYV8"/>
<dbReference type="InterPro" id="IPR001304">
    <property type="entry name" value="C-type_lectin-like"/>
</dbReference>
<proteinExistence type="inferred from homology"/>
<keyword evidence="11" id="KW-0325">Glycoprotein</keyword>
<evidence type="ECO:0000256" key="4">
    <source>
        <dbReference type="ARBA" id="ARBA00022679"/>
    </source>
</evidence>
<protein>
    <recommendedName>
        <fullName evidence="16">C-type lectin domain-containing protein</fullName>
    </recommendedName>
</protein>
<dbReference type="PROSITE" id="PS50022">
    <property type="entry name" value="FA58C_3"/>
    <property type="match status" value="1"/>
</dbReference>
<keyword evidence="9 12" id="KW-0472">Membrane</keyword>
<comment type="subcellular location">
    <subcellularLocation>
        <location evidence="1">Golgi apparatus membrane</location>
        <topology evidence="1">Single-pass type II membrane protein</topology>
    </subcellularLocation>
</comment>
<dbReference type="Pfam" id="PF00777">
    <property type="entry name" value="Glyco_transf_29"/>
    <property type="match status" value="1"/>
</dbReference>
<keyword evidence="7 12" id="KW-1133">Transmembrane helix</keyword>
<accession>C3YYV8</accession>
<dbReference type="GO" id="GO:0000139">
    <property type="term" value="C:Golgi membrane"/>
    <property type="evidence" value="ECO:0007669"/>
    <property type="project" value="UniProtKB-SubCell"/>
</dbReference>
<keyword evidence="4" id="KW-0808">Transferase</keyword>
<evidence type="ECO:0000259" key="13">
    <source>
        <dbReference type="PROSITE" id="PS50022"/>
    </source>
</evidence>
<dbReference type="GO" id="GO:0008373">
    <property type="term" value="F:sialyltransferase activity"/>
    <property type="evidence" value="ECO:0007669"/>
    <property type="project" value="InterPro"/>
</dbReference>
<evidence type="ECO:0000259" key="14">
    <source>
        <dbReference type="PROSITE" id="PS50041"/>
    </source>
</evidence>
<evidence type="ECO:0000256" key="5">
    <source>
        <dbReference type="ARBA" id="ARBA00022692"/>
    </source>
</evidence>
<keyword evidence="5 12" id="KW-0812">Transmembrane</keyword>